<evidence type="ECO:0000256" key="4">
    <source>
        <dbReference type="ARBA" id="ARBA00022989"/>
    </source>
</evidence>
<evidence type="ECO:0000313" key="8">
    <source>
        <dbReference type="Proteomes" id="UP000304382"/>
    </source>
</evidence>
<accession>A0A4C2ENU7</accession>
<proteinExistence type="predicted"/>
<feature type="transmembrane region" description="Helical" evidence="6">
    <location>
        <begin position="287"/>
        <end position="312"/>
    </location>
</feature>
<keyword evidence="8" id="KW-1185">Reference proteome</keyword>
<feature type="transmembrane region" description="Helical" evidence="6">
    <location>
        <begin position="92"/>
        <end position="110"/>
    </location>
</feature>
<evidence type="ECO:0000256" key="1">
    <source>
        <dbReference type="ARBA" id="ARBA00004651"/>
    </source>
</evidence>
<dbReference type="CDD" id="cd06581">
    <property type="entry name" value="TM_PBP1_LivM_like"/>
    <property type="match status" value="1"/>
</dbReference>
<comment type="caution">
    <text evidence="7">The sequence shown here is derived from an EMBL/GenBank/DDBJ whole genome shotgun (WGS) entry which is preliminary data.</text>
</comment>
<feature type="transmembrane region" description="Helical" evidence="6">
    <location>
        <begin position="246"/>
        <end position="267"/>
    </location>
</feature>
<protein>
    <submittedName>
        <fullName evidence="7">Branched-chain amino acid ABC transporter permease</fullName>
    </submittedName>
</protein>
<dbReference type="Proteomes" id="UP000304382">
    <property type="component" value="Unassembled WGS sequence"/>
</dbReference>
<feature type="transmembrane region" description="Helical" evidence="6">
    <location>
        <begin position="324"/>
        <end position="342"/>
    </location>
</feature>
<evidence type="ECO:0000313" key="7">
    <source>
        <dbReference type="EMBL" id="GCF15357.1"/>
    </source>
</evidence>
<evidence type="ECO:0000256" key="3">
    <source>
        <dbReference type="ARBA" id="ARBA00022692"/>
    </source>
</evidence>
<feature type="transmembrane region" description="Helical" evidence="6">
    <location>
        <begin position="60"/>
        <end position="80"/>
    </location>
</feature>
<feature type="transmembrane region" description="Helical" evidence="6">
    <location>
        <begin position="31"/>
        <end position="48"/>
    </location>
</feature>
<name>A0A4C2ENU7_9EURY</name>
<dbReference type="PANTHER" id="PTHR30482:SF17">
    <property type="entry name" value="ABC TRANSPORTER ATP-BINDING PROTEIN"/>
    <property type="match status" value="1"/>
</dbReference>
<dbReference type="Pfam" id="PF02653">
    <property type="entry name" value="BPD_transp_2"/>
    <property type="match status" value="1"/>
</dbReference>
<dbReference type="OrthoDB" id="30958at2157"/>
<dbReference type="GO" id="GO:0005886">
    <property type="term" value="C:plasma membrane"/>
    <property type="evidence" value="ECO:0007669"/>
    <property type="project" value="UniProtKB-SubCell"/>
</dbReference>
<evidence type="ECO:0000256" key="2">
    <source>
        <dbReference type="ARBA" id="ARBA00022475"/>
    </source>
</evidence>
<evidence type="ECO:0000256" key="5">
    <source>
        <dbReference type="ARBA" id="ARBA00023136"/>
    </source>
</evidence>
<dbReference type="GO" id="GO:0015658">
    <property type="term" value="F:branched-chain amino acid transmembrane transporter activity"/>
    <property type="evidence" value="ECO:0007669"/>
    <property type="project" value="InterPro"/>
</dbReference>
<dbReference type="PANTHER" id="PTHR30482">
    <property type="entry name" value="HIGH-AFFINITY BRANCHED-CHAIN AMINO ACID TRANSPORT SYSTEM PERMEASE"/>
    <property type="match status" value="1"/>
</dbReference>
<gene>
    <name evidence="7" type="ORF">Harman_32920</name>
</gene>
<dbReference type="InterPro" id="IPR043428">
    <property type="entry name" value="LivM-like"/>
</dbReference>
<dbReference type="RefSeq" id="WP_137684879.1">
    <property type="nucleotide sequence ID" value="NZ_BIXZ01000007.1"/>
</dbReference>
<keyword evidence="3 6" id="KW-0812">Transmembrane</keyword>
<feature type="transmembrane region" description="Helical" evidence="6">
    <location>
        <begin position="201"/>
        <end position="219"/>
    </location>
</feature>
<organism evidence="7 8">
    <name type="scientific">Haloarcula mannanilytica</name>
    <dbReference type="NCBI Taxonomy" id="2509225"/>
    <lineage>
        <taxon>Archaea</taxon>
        <taxon>Methanobacteriati</taxon>
        <taxon>Methanobacteriota</taxon>
        <taxon>Stenosarchaea group</taxon>
        <taxon>Halobacteria</taxon>
        <taxon>Halobacteriales</taxon>
        <taxon>Haloarculaceae</taxon>
        <taxon>Haloarcula</taxon>
    </lineage>
</organism>
<evidence type="ECO:0000256" key="6">
    <source>
        <dbReference type="SAM" id="Phobius"/>
    </source>
</evidence>
<feature type="transmembrane region" description="Helical" evidence="6">
    <location>
        <begin position="116"/>
        <end position="136"/>
    </location>
</feature>
<feature type="transmembrane region" description="Helical" evidence="6">
    <location>
        <begin position="141"/>
        <end position="158"/>
    </location>
</feature>
<keyword evidence="5 6" id="KW-0472">Membrane</keyword>
<keyword evidence="2" id="KW-1003">Cell membrane</keyword>
<dbReference type="InterPro" id="IPR001851">
    <property type="entry name" value="ABC_transp_permease"/>
</dbReference>
<keyword evidence="4 6" id="KW-1133">Transmembrane helix</keyword>
<comment type="subcellular location">
    <subcellularLocation>
        <location evidence="1">Cell membrane</location>
        <topology evidence="1">Multi-pass membrane protein</topology>
    </subcellularLocation>
</comment>
<reference evidence="7 8" key="1">
    <citation type="submission" date="2019-02" db="EMBL/GenBank/DDBJ databases">
        <title>Haloarcula mannanilyticum sp. nov., a mannan degrading haloarchaeon isolated from commercial salt.</title>
        <authorList>
            <person name="Enomoto S."/>
            <person name="Shimane Y."/>
            <person name="Kamekura M."/>
            <person name="Ito T."/>
            <person name="Moriya O."/>
            <person name="Ihara K."/>
            <person name="Takahashi-Ando N."/>
            <person name="Fukushima Y."/>
            <person name="Yoshida Y."/>
            <person name="Usama R."/>
            <person name="Takai K."/>
            <person name="Minegishi H."/>
        </authorList>
    </citation>
    <scope>NUCLEOTIDE SEQUENCE [LARGE SCALE GENOMIC DNA]</scope>
    <source>
        <strain evidence="7 8">MD130-1</strain>
    </source>
</reference>
<dbReference type="AlphaFoldDB" id="A0A4C2ENU7"/>
<sequence length="380" mass="41637">MSIDTIRNSVNGDSTLVSWETWNRIKHTERFVFLSSVLFVLLFSYTFGRAPVISGIFRGYHGLAMTILIWSIFALGFNLLLGQTGLLSFGHAMFFGTASYAAALFAIHVYNEPLVVVLVGTLAAVALGVVSALILLRLHTVYFSIVALAIAQLLYFLAREPLVEITKGINGLDIPRVALLGIIDLEHEYSGLVGTLLVNNLYIFIGVFFVAVVALITRIRKSPYGLIFKSIRENEKRTAFVGLDVWRYKFAAFILSAAIVGLAGGLMAVNTQFAGVERLYWSVSGDIVVMTVLGGLGTLAGPVIGTFVFFYFKGIVNGFPALGNYWLLLLSLSFTAVVWIYPDGIWGMLTDFTVALRDPKELVAKTKQRLANLLPSGGER</sequence>
<dbReference type="EMBL" id="BIXZ01000007">
    <property type="protein sequence ID" value="GCF15357.1"/>
    <property type="molecule type" value="Genomic_DNA"/>
</dbReference>